<feature type="repeat" description="Solcar" evidence="9">
    <location>
        <begin position="82"/>
        <end position="173"/>
    </location>
</feature>
<dbReference type="AlphaFoldDB" id="A0A6B2LCV3"/>
<evidence type="ECO:0000256" key="10">
    <source>
        <dbReference type="RuleBase" id="RU000488"/>
    </source>
</evidence>
<feature type="transmembrane region" description="Helical" evidence="11">
    <location>
        <begin position="47"/>
        <end position="68"/>
    </location>
</feature>
<dbReference type="Pfam" id="PF00153">
    <property type="entry name" value="Mito_carr"/>
    <property type="match status" value="3"/>
</dbReference>
<organism evidence="12">
    <name type="scientific">Arcella intermedia</name>
    <dbReference type="NCBI Taxonomy" id="1963864"/>
    <lineage>
        <taxon>Eukaryota</taxon>
        <taxon>Amoebozoa</taxon>
        <taxon>Tubulinea</taxon>
        <taxon>Elardia</taxon>
        <taxon>Arcellinida</taxon>
        <taxon>Sphaerothecina</taxon>
        <taxon>Arcellidae</taxon>
        <taxon>Arcella</taxon>
    </lineage>
</organism>
<dbReference type="InterPro" id="IPR023395">
    <property type="entry name" value="MCP_dom_sf"/>
</dbReference>
<evidence type="ECO:0000256" key="8">
    <source>
        <dbReference type="ARBA" id="ARBA00023136"/>
    </source>
</evidence>
<comment type="subcellular location">
    <subcellularLocation>
        <location evidence="1">Mitochondrion membrane</location>
        <topology evidence="1">Multi-pass membrane protein</topology>
    </subcellularLocation>
</comment>
<dbReference type="GO" id="GO:0005381">
    <property type="term" value="F:iron ion transmembrane transporter activity"/>
    <property type="evidence" value="ECO:0007669"/>
    <property type="project" value="UniProtKB-ARBA"/>
</dbReference>
<protein>
    <recommendedName>
        <fullName evidence="13">Mitochondrial carrier protein</fullName>
    </recommendedName>
</protein>
<dbReference type="SUPFAM" id="SSF103506">
    <property type="entry name" value="Mitochondrial carrier"/>
    <property type="match status" value="1"/>
</dbReference>
<evidence type="ECO:0000256" key="9">
    <source>
        <dbReference type="PROSITE-ProRule" id="PRU00282"/>
    </source>
</evidence>
<feature type="transmembrane region" description="Helical" evidence="11">
    <location>
        <begin position="148"/>
        <end position="166"/>
    </location>
</feature>
<dbReference type="PANTHER" id="PTHR45758:SF3">
    <property type="entry name" value="MITOCHONDRIAL SUBSTRATE CARRIER FAMILY PROTEIN E"/>
    <property type="match status" value="1"/>
</dbReference>
<dbReference type="EMBL" id="GIBP01005761">
    <property type="protein sequence ID" value="NDV34730.1"/>
    <property type="molecule type" value="Transcribed_RNA"/>
</dbReference>
<evidence type="ECO:0000313" key="12">
    <source>
        <dbReference type="EMBL" id="NDV34730.1"/>
    </source>
</evidence>
<evidence type="ECO:0000256" key="3">
    <source>
        <dbReference type="ARBA" id="ARBA00022448"/>
    </source>
</evidence>
<evidence type="ECO:0000256" key="1">
    <source>
        <dbReference type="ARBA" id="ARBA00004225"/>
    </source>
</evidence>
<keyword evidence="7" id="KW-0496">Mitochondrion</keyword>
<dbReference type="GO" id="GO:0031966">
    <property type="term" value="C:mitochondrial membrane"/>
    <property type="evidence" value="ECO:0007669"/>
    <property type="project" value="UniProtKB-SubCell"/>
</dbReference>
<dbReference type="PRINTS" id="PR00926">
    <property type="entry name" value="MITOCARRIER"/>
</dbReference>
<feature type="repeat" description="Solcar" evidence="9">
    <location>
        <begin position="190"/>
        <end position="269"/>
    </location>
</feature>
<evidence type="ECO:0000256" key="6">
    <source>
        <dbReference type="ARBA" id="ARBA00022989"/>
    </source>
</evidence>
<comment type="similarity">
    <text evidence="2 10">Belongs to the mitochondrial carrier (TC 2.A.29) family.</text>
</comment>
<dbReference type="Gene3D" id="1.50.40.10">
    <property type="entry name" value="Mitochondrial carrier domain"/>
    <property type="match status" value="1"/>
</dbReference>
<evidence type="ECO:0000256" key="5">
    <source>
        <dbReference type="ARBA" id="ARBA00022737"/>
    </source>
</evidence>
<reference evidence="12" key="1">
    <citation type="journal article" date="2020" name="J. Eukaryot. Microbiol.">
        <title>De novo Sequencing, Assembly and Annotation of the Transcriptome for the Free-Living Testate Amoeba Arcella intermedia.</title>
        <authorList>
            <person name="Ribeiro G.M."/>
            <person name="Porfirio-Sousa A.L."/>
            <person name="Maurer-Alcala X.X."/>
            <person name="Katz L.A."/>
            <person name="Lahr D.J.G."/>
        </authorList>
    </citation>
    <scope>NUCLEOTIDE SEQUENCE</scope>
</reference>
<keyword evidence="8 9" id="KW-0472">Membrane</keyword>
<sequence length="281" mass="31985">MVSGAIAGLVSNSLCHPLDTIKALYQYCNVFTMANIRRHWRAEKLRFFFRGYTAVLVTTVPCTALYYVSYEQSKRFLDARDDDPLKQFSCGVFSQFVASFLFTPRDVIKERLQVQNVEGQMNTKPYSGSLDALKMIYTEEGLRGLYRGYFQTLSLWSIYGGIYLAVYSKSKSITKKVFYFREGHPLPPPYLLTCSVTSAAVAAALTNPLDVLKLHYQVQSNKTNFYLLGKNLVKKFGAGVWFKGVTARMLWISPRTGLSFTVYELTKEMMEPNKVTSYATH</sequence>
<dbReference type="PROSITE" id="PS50920">
    <property type="entry name" value="SOLCAR"/>
    <property type="match status" value="3"/>
</dbReference>
<dbReference type="PANTHER" id="PTHR45758">
    <property type="entry name" value="MITOFERRIN-1-RELATED"/>
    <property type="match status" value="1"/>
</dbReference>
<evidence type="ECO:0000256" key="7">
    <source>
        <dbReference type="ARBA" id="ARBA00023128"/>
    </source>
</evidence>
<evidence type="ECO:0008006" key="13">
    <source>
        <dbReference type="Google" id="ProtNLM"/>
    </source>
</evidence>
<keyword evidence="5" id="KW-0677">Repeat</keyword>
<evidence type="ECO:0000256" key="11">
    <source>
        <dbReference type="SAM" id="Phobius"/>
    </source>
</evidence>
<keyword evidence="6 11" id="KW-1133">Transmembrane helix</keyword>
<accession>A0A6B2LCV3</accession>
<dbReference type="InterPro" id="IPR018108">
    <property type="entry name" value="MCP_transmembrane"/>
</dbReference>
<name>A0A6B2LCV3_9EUKA</name>
<proteinExistence type="inferred from homology"/>
<dbReference type="InterPro" id="IPR002067">
    <property type="entry name" value="MCP"/>
</dbReference>
<keyword evidence="3 10" id="KW-0813">Transport</keyword>
<keyword evidence="4 9" id="KW-0812">Transmembrane</keyword>
<evidence type="ECO:0000256" key="2">
    <source>
        <dbReference type="ARBA" id="ARBA00006375"/>
    </source>
</evidence>
<feature type="repeat" description="Solcar" evidence="9">
    <location>
        <begin position="1"/>
        <end position="76"/>
    </location>
</feature>
<evidence type="ECO:0000256" key="4">
    <source>
        <dbReference type="ARBA" id="ARBA00022692"/>
    </source>
</evidence>